<dbReference type="SUPFAM" id="SSF117987">
    <property type="entry name" value="CRISPR-associated protein"/>
    <property type="match status" value="2"/>
</dbReference>
<dbReference type="OrthoDB" id="9795689at2"/>
<reference evidence="1 2" key="1">
    <citation type="submission" date="2017-09" db="EMBL/GenBank/DDBJ databases">
        <authorList>
            <person name="Ehlers B."/>
            <person name="Leendertz F.H."/>
        </authorList>
    </citation>
    <scope>NUCLEOTIDE SEQUENCE [LARGE SCALE GENOMIC DNA]</scope>
    <source>
        <strain evidence="1 2">USBA 140</strain>
    </source>
</reference>
<proteinExistence type="predicted"/>
<dbReference type="Gene3D" id="3.30.70.1210">
    <property type="entry name" value="Crispr-associated protein, domain 2"/>
    <property type="match status" value="1"/>
</dbReference>
<dbReference type="EMBL" id="OCNJ01000009">
    <property type="protein sequence ID" value="SOD99433.1"/>
    <property type="molecule type" value="Genomic_DNA"/>
</dbReference>
<dbReference type="RefSeq" id="WP_141415196.1">
    <property type="nucleotide sequence ID" value="NZ_OCNJ01000009.1"/>
</dbReference>
<name>A0A286GV55_9PROT</name>
<gene>
    <name evidence="1" type="ORF">SAMN05421508_1099</name>
</gene>
<dbReference type="InterPro" id="IPR010179">
    <property type="entry name" value="CRISPR-assoc_prot_Cse3"/>
</dbReference>
<evidence type="ECO:0000313" key="1">
    <source>
        <dbReference type="EMBL" id="SOD99433.1"/>
    </source>
</evidence>
<dbReference type="CDD" id="cd09727">
    <property type="entry name" value="Cas6_I-E"/>
    <property type="match status" value="1"/>
</dbReference>
<dbReference type="SMART" id="SM01101">
    <property type="entry name" value="CRISPR_assoc"/>
    <property type="match status" value="1"/>
</dbReference>
<evidence type="ECO:0000313" key="2">
    <source>
        <dbReference type="Proteomes" id="UP000219621"/>
    </source>
</evidence>
<dbReference type="Gene3D" id="3.30.70.1200">
    <property type="entry name" value="Crispr-associated protein, domain 1"/>
    <property type="match status" value="1"/>
</dbReference>
<dbReference type="NCBIfam" id="TIGR01907">
    <property type="entry name" value="casE_Cse3"/>
    <property type="match status" value="1"/>
</dbReference>
<sequence>MIISRIRLSNSPSAGSLFRLLGDRLGAYESHRLVWALFADDPDKPRDFLYRLDWKAGRPEIITVSAEPPQDHHNLFEIESKPYAPVLRPGDRLAFMVRVNPVWRKEVDGRRRKVDVVMDGVHARRAASDTKPDRLEVARAVLPGWLDRQGERDGFRLAPEALLVETYDRVEFVSSTRRRITLAGCDLRGELTVTDPDAFLRMLFEGLGASKAFGYGLVLVRRPLGM</sequence>
<protein>
    <submittedName>
        <fullName evidence="1">CRISPR system Cascade subunit CasE</fullName>
    </submittedName>
</protein>
<keyword evidence="2" id="KW-1185">Reference proteome</keyword>
<accession>A0A286GV55</accession>
<dbReference type="Pfam" id="PF08798">
    <property type="entry name" value="CRISPR_assoc"/>
    <property type="match status" value="1"/>
</dbReference>
<dbReference type="Proteomes" id="UP000219621">
    <property type="component" value="Unassembled WGS sequence"/>
</dbReference>
<dbReference type="AlphaFoldDB" id="A0A286GV55"/>
<organism evidence="1 2">
    <name type="scientific">Caenispirillum bisanense</name>
    <dbReference type="NCBI Taxonomy" id="414052"/>
    <lineage>
        <taxon>Bacteria</taxon>
        <taxon>Pseudomonadati</taxon>
        <taxon>Pseudomonadota</taxon>
        <taxon>Alphaproteobacteria</taxon>
        <taxon>Rhodospirillales</taxon>
        <taxon>Novispirillaceae</taxon>
        <taxon>Caenispirillum</taxon>
    </lineage>
</organism>